<dbReference type="AlphaFoldDB" id="A0A6C0J989"/>
<accession>A0A6C0J989</accession>
<evidence type="ECO:0000313" key="1">
    <source>
        <dbReference type="EMBL" id="QHU02199.1"/>
    </source>
</evidence>
<name>A0A6C0J989_9ZZZZ</name>
<dbReference type="EMBL" id="MN740355">
    <property type="protein sequence ID" value="QHU02199.1"/>
    <property type="molecule type" value="Genomic_DNA"/>
</dbReference>
<reference evidence="1" key="1">
    <citation type="journal article" date="2020" name="Nature">
        <title>Giant virus diversity and host interactions through global metagenomics.</title>
        <authorList>
            <person name="Schulz F."/>
            <person name="Roux S."/>
            <person name="Paez-Espino D."/>
            <person name="Jungbluth S."/>
            <person name="Walsh D.A."/>
            <person name="Denef V.J."/>
            <person name="McMahon K.D."/>
            <person name="Konstantinidis K.T."/>
            <person name="Eloe-Fadrosh E.A."/>
            <person name="Kyrpides N.C."/>
            <person name="Woyke T."/>
        </authorList>
    </citation>
    <scope>NUCLEOTIDE SEQUENCE</scope>
    <source>
        <strain evidence="1">GVMAG-M-3300025880-75</strain>
    </source>
</reference>
<organism evidence="1">
    <name type="scientific">viral metagenome</name>
    <dbReference type="NCBI Taxonomy" id="1070528"/>
    <lineage>
        <taxon>unclassified sequences</taxon>
        <taxon>metagenomes</taxon>
        <taxon>organismal metagenomes</taxon>
    </lineage>
</organism>
<protein>
    <submittedName>
        <fullName evidence="1">Uncharacterized protein</fullName>
    </submittedName>
</protein>
<sequence>MSSLLKAFNNHLLEFIDDIIRIFPQNLEIKTGRTFMEGIRKVNPKKIITYWQANILNLYEKEITDNDISFFINKDYKNDSDGEAQTLKVLEDIRSLVKNTSLENQEKAMKYIQNLTKICKIYFND</sequence>
<proteinExistence type="predicted"/>